<dbReference type="GO" id="GO:0051087">
    <property type="term" value="F:protein-folding chaperone binding"/>
    <property type="evidence" value="ECO:0007669"/>
    <property type="project" value="TreeGrafter"/>
</dbReference>
<gene>
    <name evidence="4" type="ORF">EJ08DRAFT_650258</name>
</gene>
<dbReference type="Proteomes" id="UP000800235">
    <property type="component" value="Unassembled WGS sequence"/>
</dbReference>
<accession>A0A9P4TWS7</accession>
<dbReference type="PROSITE" id="PS50076">
    <property type="entry name" value="DNAJ_2"/>
    <property type="match status" value="1"/>
</dbReference>
<evidence type="ECO:0000313" key="5">
    <source>
        <dbReference type="Proteomes" id="UP000800235"/>
    </source>
</evidence>
<dbReference type="GO" id="GO:0036503">
    <property type="term" value="P:ERAD pathway"/>
    <property type="evidence" value="ECO:0007669"/>
    <property type="project" value="TreeGrafter"/>
</dbReference>
<dbReference type="InterPro" id="IPR001623">
    <property type="entry name" value="DnaJ_domain"/>
</dbReference>
<reference evidence="4" key="1">
    <citation type="journal article" date="2020" name="Stud. Mycol.">
        <title>101 Dothideomycetes genomes: a test case for predicting lifestyles and emergence of pathogens.</title>
        <authorList>
            <person name="Haridas S."/>
            <person name="Albert R."/>
            <person name="Binder M."/>
            <person name="Bloem J."/>
            <person name="Labutti K."/>
            <person name="Salamov A."/>
            <person name="Andreopoulos B."/>
            <person name="Baker S."/>
            <person name="Barry K."/>
            <person name="Bills G."/>
            <person name="Bluhm B."/>
            <person name="Cannon C."/>
            <person name="Castanera R."/>
            <person name="Culley D."/>
            <person name="Daum C."/>
            <person name="Ezra D."/>
            <person name="Gonzalez J."/>
            <person name="Henrissat B."/>
            <person name="Kuo A."/>
            <person name="Liang C."/>
            <person name="Lipzen A."/>
            <person name="Lutzoni F."/>
            <person name="Magnuson J."/>
            <person name="Mondo S."/>
            <person name="Nolan M."/>
            <person name="Ohm R."/>
            <person name="Pangilinan J."/>
            <person name="Park H.-J."/>
            <person name="Ramirez L."/>
            <person name="Alfaro M."/>
            <person name="Sun H."/>
            <person name="Tritt A."/>
            <person name="Yoshinaga Y."/>
            <person name="Zwiers L.-H."/>
            <person name="Turgeon B."/>
            <person name="Goodwin S."/>
            <person name="Spatafora J."/>
            <person name="Crous P."/>
            <person name="Grigoriev I."/>
        </authorList>
    </citation>
    <scope>NUCLEOTIDE SEQUENCE</scope>
    <source>
        <strain evidence="4">CBS 130266</strain>
    </source>
</reference>
<sequence>MLTKKPAIVLSSYTALNSQCAPPKSRTSCLYPPPRTRRTYATISDDKTTKQPSHSQPQTEDPDNWPSVKAPHTIPTPYAILGLKRGAPYTKTDKFYHLVKLYHPDRPSHQPLLSPTTRTERYRLIIAAHTLLSDPTKRNLYDLYGSGWLGTHPAAKSPSFTYNEIARKAAMQNATWEDWEKWYDKFRQPGDPPRAPQQTIYTSNTAFITVIAILAALGGIGQATRAEGSSARFIEQRDALHNEAARALQAERTRRQGLGKEERIEEFLRQRDPAAWADEGVRGLVLDPDICESGQASVAERDNDFRRRYK</sequence>
<dbReference type="PANTHER" id="PTHR44360">
    <property type="entry name" value="DNAJ HOMOLOG SUBFAMILY B MEMBER 9"/>
    <property type="match status" value="1"/>
</dbReference>
<dbReference type="PRINTS" id="PR00625">
    <property type="entry name" value="JDOMAIN"/>
</dbReference>
<dbReference type="SUPFAM" id="SSF46565">
    <property type="entry name" value="Chaperone J-domain"/>
    <property type="match status" value="1"/>
</dbReference>
<comment type="caution">
    <text evidence="4">The sequence shown here is derived from an EMBL/GenBank/DDBJ whole genome shotgun (WGS) entry which is preliminary data.</text>
</comment>
<dbReference type="Gene3D" id="1.10.287.110">
    <property type="entry name" value="DnaJ domain"/>
    <property type="match status" value="1"/>
</dbReference>
<evidence type="ECO:0000256" key="1">
    <source>
        <dbReference type="ARBA" id="ARBA00023186"/>
    </source>
</evidence>
<organism evidence="4 5">
    <name type="scientific">Tothia fuscella</name>
    <dbReference type="NCBI Taxonomy" id="1048955"/>
    <lineage>
        <taxon>Eukaryota</taxon>
        <taxon>Fungi</taxon>
        <taxon>Dikarya</taxon>
        <taxon>Ascomycota</taxon>
        <taxon>Pezizomycotina</taxon>
        <taxon>Dothideomycetes</taxon>
        <taxon>Pleosporomycetidae</taxon>
        <taxon>Venturiales</taxon>
        <taxon>Cylindrosympodiaceae</taxon>
        <taxon>Tothia</taxon>
    </lineage>
</organism>
<protein>
    <recommendedName>
        <fullName evidence="3">J domain-containing protein</fullName>
    </recommendedName>
</protein>
<evidence type="ECO:0000259" key="3">
    <source>
        <dbReference type="PROSITE" id="PS50076"/>
    </source>
</evidence>
<feature type="domain" description="J" evidence="3">
    <location>
        <begin position="76"/>
        <end position="145"/>
    </location>
</feature>
<name>A0A9P4TWS7_9PEZI</name>
<keyword evidence="5" id="KW-1185">Reference proteome</keyword>
<evidence type="ECO:0000256" key="2">
    <source>
        <dbReference type="SAM" id="MobiDB-lite"/>
    </source>
</evidence>
<dbReference type="CDD" id="cd06257">
    <property type="entry name" value="DnaJ"/>
    <property type="match status" value="1"/>
</dbReference>
<dbReference type="OrthoDB" id="445556at2759"/>
<evidence type="ECO:0000313" key="4">
    <source>
        <dbReference type="EMBL" id="KAF2429589.1"/>
    </source>
</evidence>
<dbReference type="InterPro" id="IPR051948">
    <property type="entry name" value="Hsp70_co-chaperone_J-domain"/>
</dbReference>
<feature type="compositionally biased region" description="Polar residues" evidence="2">
    <location>
        <begin position="50"/>
        <end position="59"/>
    </location>
</feature>
<keyword evidence="1" id="KW-0143">Chaperone</keyword>
<dbReference type="EMBL" id="MU007045">
    <property type="protein sequence ID" value="KAF2429589.1"/>
    <property type="molecule type" value="Genomic_DNA"/>
</dbReference>
<feature type="compositionally biased region" description="Polar residues" evidence="2">
    <location>
        <begin position="18"/>
        <end position="28"/>
    </location>
</feature>
<dbReference type="Pfam" id="PF00226">
    <property type="entry name" value="DnaJ"/>
    <property type="match status" value="1"/>
</dbReference>
<dbReference type="InterPro" id="IPR036869">
    <property type="entry name" value="J_dom_sf"/>
</dbReference>
<dbReference type="AlphaFoldDB" id="A0A9P4TWS7"/>
<dbReference type="PANTHER" id="PTHR44360:SF1">
    <property type="entry name" value="DNAJ HOMOLOG SUBFAMILY B MEMBER 9"/>
    <property type="match status" value="1"/>
</dbReference>
<dbReference type="GO" id="GO:0051787">
    <property type="term" value="F:misfolded protein binding"/>
    <property type="evidence" value="ECO:0007669"/>
    <property type="project" value="TreeGrafter"/>
</dbReference>
<feature type="region of interest" description="Disordered" evidence="2">
    <location>
        <begin position="18"/>
        <end position="70"/>
    </location>
</feature>
<dbReference type="GO" id="GO:0005783">
    <property type="term" value="C:endoplasmic reticulum"/>
    <property type="evidence" value="ECO:0007669"/>
    <property type="project" value="TreeGrafter"/>
</dbReference>
<proteinExistence type="predicted"/>
<dbReference type="SMART" id="SM00271">
    <property type="entry name" value="DnaJ"/>
    <property type="match status" value="1"/>
</dbReference>